<dbReference type="STRING" id="537006.PRABACTJOHN_00345"/>
<protein>
    <submittedName>
        <fullName evidence="1">Uncharacterized protein</fullName>
    </submittedName>
</protein>
<organism evidence="1 2">
    <name type="scientific">Parabacteroides johnsonii DSM 18315</name>
    <dbReference type="NCBI Taxonomy" id="537006"/>
    <lineage>
        <taxon>Bacteria</taxon>
        <taxon>Pseudomonadati</taxon>
        <taxon>Bacteroidota</taxon>
        <taxon>Bacteroidia</taxon>
        <taxon>Bacteroidales</taxon>
        <taxon>Tannerellaceae</taxon>
        <taxon>Parabacteroides</taxon>
    </lineage>
</organism>
<name>B7B5Q1_9BACT</name>
<comment type="caution">
    <text evidence="1">The sequence shown here is derived from an EMBL/GenBank/DDBJ whole genome shotgun (WGS) entry which is preliminary data.</text>
</comment>
<accession>B7B5Q1</accession>
<evidence type="ECO:0000313" key="1">
    <source>
        <dbReference type="EMBL" id="EEC98281.1"/>
    </source>
</evidence>
<dbReference type="AlphaFoldDB" id="B7B5Q1"/>
<evidence type="ECO:0000313" key="2">
    <source>
        <dbReference type="Proteomes" id="UP000005510"/>
    </source>
</evidence>
<gene>
    <name evidence="1" type="ORF">PRABACTJOHN_00345</name>
</gene>
<reference evidence="1 2" key="1">
    <citation type="submission" date="2008-10" db="EMBL/GenBank/DDBJ databases">
        <title>Draft genome sequence of Parabacteroides johnsonii (DSM 18315).</title>
        <authorList>
            <person name="Sudarsanam P."/>
            <person name="Ley R."/>
            <person name="Guruge J."/>
            <person name="Turnbaugh P.J."/>
            <person name="Mahowald M."/>
            <person name="Liep D."/>
            <person name="Gordon J."/>
        </authorList>
    </citation>
    <scope>NUCLEOTIDE SEQUENCE [LARGE SCALE GENOMIC DNA]</scope>
    <source>
        <strain evidence="1 2">DSM 18315</strain>
    </source>
</reference>
<sequence>MPVIGDWFRVIPDVETGITRNDTRTAPERHLYNRLFIKMIKVKDVGCRAF</sequence>
<dbReference type="HOGENOM" id="CLU_3120801_0_0_10"/>
<dbReference type="Proteomes" id="UP000005510">
    <property type="component" value="Unassembled WGS sequence"/>
</dbReference>
<proteinExistence type="predicted"/>
<dbReference type="EMBL" id="ABYH01000031">
    <property type="protein sequence ID" value="EEC98281.1"/>
    <property type="molecule type" value="Genomic_DNA"/>
</dbReference>
<reference evidence="1 2" key="2">
    <citation type="submission" date="2008-10" db="EMBL/GenBank/DDBJ databases">
        <authorList>
            <person name="Fulton L."/>
            <person name="Clifton S."/>
            <person name="Fulton B."/>
            <person name="Xu J."/>
            <person name="Minx P."/>
            <person name="Pepin K.H."/>
            <person name="Johnson M."/>
            <person name="Bhonagiri V."/>
            <person name="Nash W.E."/>
            <person name="Mardis E.R."/>
            <person name="Wilson R.K."/>
        </authorList>
    </citation>
    <scope>NUCLEOTIDE SEQUENCE [LARGE SCALE GENOMIC DNA]</scope>
    <source>
        <strain evidence="1 2">DSM 18315</strain>
    </source>
</reference>